<protein>
    <submittedName>
        <fullName evidence="3">PspA/IM30 family protein</fullName>
    </submittedName>
</protein>
<evidence type="ECO:0000313" key="3">
    <source>
        <dbReference type="EMBL" id="MEB3102167.1"/>
    </source>
</evidence>
<proteinExistence type="inferred from homology"/>
<dbReference type="PANTHER" id="PTHR31088">
    <property type="entry name" value="MEMBRANE-ASSOCIATED PROTEIN VIPP1, CHLOROPLASTIC"/>
    <property type="match status" value="1"/>
</dbReference>
<reference evidence="3" key="1">
    <citation type="submission" date="2023-12" db="EMBL/GenBank/DDBJ databases">
        <title>Fervidustalea candida gen. nov., sp. nov., a novel member of the family Paenibacillaceae isolated from a geothermal area.</title>
        <authorList>
            <person name="Li W.-J."/>
            <person name="Jiao J.-Y."/>
            <person name="Chen Y."/>
        </authorList>
    </citation>
    <scope>NUCLEOTIDE SEQUENCE</scope>
    <source>
        <strain evidence="3">SYSU GA230002</strain>
    </source>
</reference>
<sequence>MNRTMSMIKRMRDITLANFNDWLERSEDPVRLIDGYLLEKADHIRETEALSAQCLRHAVHLKQQFLQAEQQKEKRENQALLAVKAGEDHLARLALQEKLLHEENSKRYKELHEQAQDAADQLSLQLAQLKADYQDVCNKREYYLARLESVCLRQRMNAHRGGMGGRAAESLFRRMEERVSDMELEARSLEDVRRLGREAAMYAGTALKEALDGELERLRRKLRQEGGGV</sequence>
<dbReference type="Proteomes" id="UP001310386">
    <property type="component" value="Unassembled WGS sequence"/>
</dbReference>
<evidence type="ECO:0000256" key="2">
    <source>
        <dbReference type="SAM" id="Coils"/>
    </source>
</evidence>
<evidence type="ECO:0000256" key="1">
    <source>
        <dbReference type="ARBA" id="ARBA00043985"/>
    </source>
</evidence>
<dbReference type="EMBL" id="JAYJLD010000014">
    <property type="protein sequence ID" value="MEB3102167.1"/>
    <property type="molecule type" value="Genomic_DNA"/>
</dbReference>
<evidence type="ECO:0000313" key="4">
    <source>
        <dbReference type="Proteomes" id="UP001310386"/>
    </source>
</evidence>
<name>A0ABU5ZJZ1_9BACL</name>
<dbReference type="Pfam" id="PF04012">
    <property type="entry name" value="PspA_IM30"/>
    <property type="match status" value="1"/>
</dbReference>
<dbReference type="InterPro" id="IPR007157">
    <property type="entry name" value="PspA_VIPP1"/>
</dbReference>
<comment type="similarity">
    <text evidence="1">Belongs to the PspA/Vipp/IM30 family.</text>
</comment>
<keyword evidence="2" id="KW-0175">Coiled coil</keyword>
<dbReference type="RefSeq" id="WP_371754286.1">
    <property type="nucleotide sequence ID" value="NZ_JAYJLD010000014.1"/>
</dbReference>
<comment type="caution">
    <text evidence="3">The sequence shown here is derived from an EMBL/GenBank/DDBJ whole genome shotgun (WGS) entry which is preliminary data.</text>
</comment>
<feature type="coiled-coil region" evidence="2">
    <location>
        <begin position="58"/>
        <end position="139"/>
    </location>
</feature>
<keyword evidence="4" id="KW-1185">Reference proteome</keyword>
<accession>A0ABU5ZJZ1</accession>
<dbReference type="PANTHER" id="PTHR31088:SF6">
    <property type="entry name" value="PHAGE SHOCK PROTEIN A"/>
    <property type="match status" value="1"/>
</dbReference>
<gene>
    <name evidence="3" type="ORF">VF724_10885</name>
</gene>
<organism evidence="3 4">
    <name type="scientific">Ferviditalea candida</name>
    <dbReference type="NCBI Taxonomy" id="3108399"/>
    <lineage>
        <taxon>Bacteria</taxon>
        <taxon>Bacillati</taxon>
        <taxon>Bacillota</taxon>
        <taxon>Bacilli</taxon>
        <taxon>Bacillales</taxon>
        <taxon>Paenibacillaceae</taxon>
        <taxon>Ferviditalea</taxon>
    </lineage>
</organism>